<dbReference type="STRING" id="112090.W4FWD5"/>
<dbReference type="VEuPathDB" id="FungiDB:H257_13391"/>
<sequence length="228" mass="25686">MQEAVIGFTICRATGSSFEHPVGNLAAYTRKTYWASFAKPVEVLVARLDTKALVGEILILNKSAQTVDISLAVDDKRSEYITVKTDVRLPLNREFRIKLGYFPACFVRLSFKRQHNASSVGVYAIQPRGISCGYLEQDGGPSLFNVISHTTEGILFGPSLPASLPERDCLSDTTSGYILVSHMSIIQCVRRSRAWMKRHESLQDMHMARLEDSIRLFRVNHRRTTSYL</sequence>
<accession>W4FWD5</accession>
<organism evidence="1">
    <name type="scientific">Aphanomyces astaci</name>
    <name type="common">Crayfish plague agent</name>
    <dbReference type="NCBI Taxonomy" id="112090"/>
    <lineage>
        <taxon>Eukaryota</taxon>
        <taxon>Sar</taxon>
        <taxon>Stramenopiles</taxon>
        <taxon>Oomycota</taxon>
        <taxon>Saprolegniomycetes</taxon>
        <taxon>Saprolegniales</taxon>
        <taxon>Verrucalvaceae</taxon>
        <taxon>Aphanomyces</taxon>
    </lineage>
</organism>
<dbReference type="EMBL" id="KI913161">
    <property type="protein sequence ID" value="ETV71251.1"/>
    <property type="molecule type" value="Genomic_DNA"/>
</dbReference>
<protein>
    <submittedName>
        <fullName evidence="1">Uncharacterized protein</fullName>
    </submittedName>
</protein>
<dbReference type="RefSeq" id="XP_009839191.1">
    <property type="nucleotide sequence ID" value="XM_009840889.1"/>
</dbReference>
<name>W4FWD5_APHAT</name>
<evidence type="ECO:0000313" key="1">
    <source>
        <dbReference type="EMBL" id="ETV71251.1"/>
    </source>
</evidence>
<dbReference type="AlphaFoldDB" id="W4FWD5"/>
<dbReference type="OrthoDB" id="186842at2759"/>
<reference evidence="1" key="1">
    <citation type="submission" date="2013-12" db="EMBL/GenBank/DDBJ databases">
        <title>The Genome Sequence of Aphanomyces astaci APO3.</title>
        <authorList>
            <consortium name="The Broad Institute Genomics Platform"/>
            <person name="Russ C."/>
            <person name="Tyler B."/>
            <person name="van West P."/>
            <person name="Dieguez-Uribeondo J."/>
            <person name="Young S.K."/>
            <person name="Zeng Q."/>
            <person name="Gargeya S."/>
            <person name="Fitzgerald M."/>
            <person name="Abouelleil A."/>
            <person name="Alvarado L."/>
            <person name="Chapman S.B."/>
            <person name="Gainer-Dewar J."/>
            <person name="Goldberg J."/>
            <person name="Griggs A."/>
            <person name="Gujja S."/>
            <person name="Hansen M."/>
            <person name="Howarth C."/>
            <person name="Imamovic A."/>
            <person name="Ireland A."/>
            <person name="Larimer J."/>
            <person name="McCowan C."/>
            <person name="Murphy C."/>
            <person name="Pearson M."/>
            <person name="Poon T.W."/>
            <person name="Priest M."/>
            <person name="Roberts A."/>
            <person name="Saif S."/>
            <person name="Shea T."/>
            <person name="Sykes S."/>
            <person name="Wortman J."/>
            <person name="Nusbaum C."/>
            <person name="Birren B."/>
        </authorList>
    </citation>
    <scope>NUCLEOTIDE SEQUENCE [LARGE SCALE GENOMIC DNA]</scope>
    <source>
        <strain evidence="1">APO3</strain>
    </source>
</reference>
<gene>
    <name evidence="1" type="ORF">H257_13391</name>
</gene>
<proteinExistence type="predicted"/>
<dbReference type="GeneID" id="20815387"/>